<evidence type="ECO:0000256" key="1">
    <source>
        <dbReference type="SAM" id="MobiDB-lite"/>
    </source>
</evidence>
<dbReference type="PROSITE" id="PS51257">
    <property type="entry name" value="PROKAR_LIPOPROTEIN"/>
    <property type="match status" value="1"/>
</dbReference>
<keyword evidence="4" id="KW-1185">Reference proteome</keyword>
<dbReference type="AlphaFoldDB" id="A0A402CNU0"/>
<evidence type="ECO:0000313" key="3">
    <source>
        <dbReference type="EMBL" id="BDI33276.1"/>
    </source>
</evidence>
<protein>
    <submittedName>
        <fullName evidence="3">Uncharacterized protein</fullName>
    </submittedName>
</protein>
<reference evidence="3 4" key="1">
    <citation type="journal article" date="2019" name="Int. J. Syst. Evol. Microbiol.">
        <title>Capsulimonas corticalis gen. nov., sp. nov., an aerobic capsulated bacterium, of a novel bacterial order, Capsulimonadales ord. nov., of the class Armatimonadia of the phylum Armatimonadetes.</title>
        <authorList>
            <person name="Li J."/>
            <person name="Kudo C."/>
            <person name="Tonouchi A."/>
        </authorList>
    </citation>
    <scope>NUCLEOTIDE SEQUENCE [LARGE SCALE GENOMIC DNA]</scope>
    <source>
        <strain evidence="3 4">AX-7</strain>
    </source>
</reference>
<organism evidence="3 4">
    <name type="scientific">Capsulimonas corticalis</name>
    <dbReference type="NCBI Taxonomy" id="2219043"/>
    <lineage>
        <taxon>Bacteria</taxon>
        <taxon>Bacillati</taxon>
        <taxon>Armatimonadota</taxon>
        <taxon>Armatimonadia</taxon>
        <taxon>Capsulimonadales</taxon>
        <taxon>Capsulimonadaceae</taxon>
        <taxon>Capsulimonas</taxon>
    </lineage>
</organism>
<keyword evidence="2" id="KW-0732">Signal</keyword>
<dbReference type="KEGG" id="ccot:CCAX7_53270"/>
<sequence length="352" mass="35147">MNRILTASVSVLGASLIAGAACADVTIISKVTVAHAVLPSSQSPVITFHSASAPAGGNEGAPAGAPSEPVPPVSESVTTYYKNDNARTEISGGLVTLYHGGEGKIYTLDPSQKTYYVESFDDILQPKAAAPQNPAITMKVDGDIDLSPGTDTRTVSGNTAKVFLVSGAVTVTPERTGGGSRGGSGGGGGRRRRGGGGGFPGGGGGGFPGGGGGFPGGGGGGYPGGGDGPGGDDRGAPASRVHIAPVQVSGEYWLADSVKLPSAKKASLLPAVYAPISGETFAFKPLAERLKKTREIPLGSRIAFTRTSPQGVQESVTMTTEVASVAQTALADSLFQLPIGYTEVAAPTPPSP</sequence>
<feature type="region of interest" description="Disordered" evidence="1">
    <location>
        <begin position="171"/>
        <end position="238"/>
    </location>
</feature>
<evidence type="ECO:0000313" key="4">
    <source>
        <dbReference type="Proteomes" id="UP000287394"/>
    </source>
</evidence>
<dbReference type="Proteomes" id="UP000287394">
    <property type="component" value="Chromosome"/>
</dbReference>
<feature type="signal peptide" evidence="2">
    <location>
        <begin position="1"/>
        <end position="23"/>
    </location>
</feature>
<feature type="compositionally biased region" description="Gly residues" evidence="1">
    <location>
        <begin position="195"/>
        <end position="229"/>
    </location>
</feature>
<feature type="compositionally biased region" description="Gly residues" evidence="1">
    <location>
        <begin position="176"/>
        <end position="188"/>
    </location>
</feature>
<dbReference type="RefSeq" id="WP_165863852.1">
    <property type="nucleotide sequence ID" value="NZ_AP025739.1"/>
</dbReference>
<accession>A0A402CNU0</accession>
<gene>
    <name evidence="3" type="ORF">CCAX7_53270</name>
</gene>
<evidence type="ECO:0000256" key="2">
    <source>
        <dbReference type="SAM" id="SignalP"/>
    </source>
</evidence>
<feature type="region of interest" description="Disordered" evidence="1">
    <location>
        <begin position="49"/>
        <end position="75"/>
    </location>
</feature>
<feature type="chain" id="PRO_5044312639" evidence="2">
    <location>
        <begin position="24"/>
        <end position="352"/>
    </location>
</feature>
<dbReference type="EMBL" id="AP025739">
    <property type="protein sequence ID" value="BDI33276.1"/>
    <property type="molecule type" value="Genomic_DNA"/>
</dbReference>
<proteinExistence type="predicted"/>
<feature type="compositionally biased region" description="Low complexity" evidence="1">
    <location>
        <begin position="50"/>
        <end position="75"/>
    </location>
</feature>
<name>A0A402CNU0_9BACT</name>